<keyword evidence="3" id="KW-1185">Reference proteome</keyword>
<evidence type="ECO:0000256" key="1">
    <source>
        <dbReference type="SAM" id="Coils"/>
    </source>
</evidence>
<dbReference type="Proteomes" id="UP001608902">
    <property type="component" value="Unassembled WGS sequence"/>
</dbReference>
<evidence type="ECO:0000313" key="2">
    <source>
        <dbReference type="EMBL" id="MFH4981193.1"/>
    </source>
</evidence>
<dbReference type="Gene3D" id="3.30.710.10">
    <property type="entry name" value="Potassium Channel Kv1.1, Chain A"/>
    <property type="match status" value="1"/>
</dbReference>
<gene>
    <name evidence="2" type="ORF">AB6A40_007902</name>
</gene>
<dbReference type="SUPFAM" id="SSF54695">
    <property type="entry name" value="POZ domain"/>
    <property type="match status" value="1"/>
</dbReference>
<protein>
    <recommendedName>
        <fullName evidence="4">BTB domain-containing protein</fullName>
    </recommendedName>
</protein>
<reference evidence="2 3" key="1">
    <citation type="submission" date="2024-08" db="EMBL/GenBank/DDBJ databases">
        <title>Gnathostoma spinigerum genome.</title>
        <authorList>
            <person name="Gonzalez-Bertolin B."/>
            <person name="Monzon S."/>
            <person name="Zaballos A."/>
            <person name="Jimenez P."/>
            <person name="Dekumyoy P."/>
            <person name="Varona S."/>
            <person name="Cuesta I."/>
            <person name="Sumanam S."/>
            <person name="Adisakwattana P."/>
            <person name="Gasser R.B."/>
            <person name="Hernandez-Gonzalez A."/>
            <person name="Young N.D."/>
            <person name="Perteguer M.J."/>
        </authorList>
    </citation>
    <scope>NUCLEOTIDE SEQUENCE [LARGE SCALE GENOMIC DNA]</scope>
    <source>
        <strain evidence="2">AL3</strain>
        <tissue evidence="2">Liver</tissue>
    </source>
</reference>
<evidence type="ECO:0000313" key="3">
    <source>
        <dbReference type="Proteomes" id="UP001608902"/>
    </source>
</evidence>
<name>A0ABD6EVV7_9BILA</name>
<proteinExistence type="predicted"/>
<sequence length="104" mass="12096">MEKHLALLRDEHLQLQLKYSQLQKEYDVLEASVRSSKTLDSSRSFVAKLISNVAHLYDKDLYSDITIHCDGHQLRGHRFLIATRTDYWGDLSLLDKIDLEGTYT</sequence>
<accession>A0ABD6EVV7</accession>
<dbReference type="EMBL" id="JBGFUD010006754">
    <property type="protein sequence ID" value="MFH4981193.1"/>
    <property type="molecule type" value="Genomic_DNA"/>
</dbReference>
<comment type="caution">
    <text evidence="2">The sequence shown here is derived from an EMBL/GenBank/DDBJ whole genome shotgun (WGS) entry which is preliminary data.</text>
</comment>
<keyword evidence="1" id="KW-0175">Coiled coil</keyword>
<dbReference type="AlphaFoldDB" id="A0ABD6EVV7"/>
<organism evidence="2 3">
    <name type="scientific">Gnathostoma spinigerum</name>
    <dbReference type="NCBI Taxonomy" id="75299"/>
    <lineage>
        <taxon>Eukaryota</taxon>
        <taxon>Metazoa</taxon>
        <taxon>Ecdysozoa</taxon>
        <taxon>Nematoda</taxon>
        <taxon>Chromadorea</taxon>
        <taxon>Rhabditida</taxon>
        <taxon>Spirurina</taxon>
        <taxon>Gnathostomatomorpha</taxon>
        <taxon>Gnathostomatoidea</taxon>
        <taxon>Gnathostomatidae</taxon>
        <taxon>Gnathostoma</taxon>
    </lineage>
</organism>
<evidence type="ECO:0008006" key="4">
    <source>
        <dbReference type="Google" id="ProtNLM"/>
    </source>
</evidence>
<feature type="coiled-coil region" evidence="1">
    <location>
        <begin position="5"/>
        <end position="32"/>
    </location>
</feature>
<dbReference type="InterPro" id="IPR011333">
    <property type="entry name" value="SKP1/BTB/POZ_sf"/>
</dbReference>